<evidence type="ECO:0000313" key="3">
    <source>
        <dbReference type="Proteomes" id="UP000694501"/>
    </source>
</evidence>
<dbReference type="InterPro" id="IPR020941">
    <property type="entry name" value="SUFU-like_domain"/>
</dbReference>
<dbReference type="Proteomes" id="UP000694501">
    <property type="component" value="Unassembled WGS sequence"/>
</dbReference>
<dbReference type="AlphaFoldDB" id="A0A949JCY5"/>
<dbReference type="Pfam" id="PF05076">
    <property type="entry name" value="SUFU"/>
    <property type="match status" value="1"/>
</dbReference>
<comment type="caution">
    <text evidence="2">The sequence shown here is derived from an EMBL/GenBank/DDBJ whole genome shotgun (WGS) entry which is preliminary data.</text>
</comment>
<proteinExistence type="predicted"/>
<dbReference type="RefSeq" id="WP_211041781.1">
    <property type="nucleotide sequence ID" value="NZ_JAELVF020000001.1"/>
</dbReference>
<accession>A0A949JCY5</accession>
<evidence type="ECO:0000259" key="1">
    <source>
        <dbReference type="Pfam" id="PF05076"/>
    </source>
</evidence>
<organism evidence="2 3">
    <name type="scientific">Streptomyces tardus</name>
    <dbReference type="NCBI Taxonomy" id="2780544"/>
    <lineage>
        <taxon>Bacteria</taxon>
        <taxon>Bacillati</taxon>
        <taxon>Actinomycetota</taxon>
        <taxon>Actinomycetes</taxon>
        <taxon>Kitasatosporales</taxon>
        <taxon>Streptomycetaceae</taxon>
        <taxon>Streptomyces</taxon>
    </lineage>
</organism>
<name>A0A949JCY5_9ACTN</name>
<feature type="domain" description="Suppressor of fused-like" evidence="1">
    <location>
        <begin position="43"/>
        <end position="182"/>
    </location>
</feature>
<gene>
    <name evidence="2" type="ORF">JGS22_003505</name>
</gene>
<reference evidence="2" key="1">
    <citation type="submission" date="2021-06" db="EMBL/GenBank/DDBJ databases">
        <title>Sequencing of actinobacteria type strains.</title>
        <authorList>
            <person name="Nguyen G.-S."/>
            <person name="Wentzel A."/>
        </authorList>
    </citation>
    <scope>NUCLEOTIDE SEQUENCE</scope>
    <source>
        <strain evidence="2">P38-E01</strain>
    </source>
</reference>
<protein>
    <submittedName>
        <fullName evidence="2">Suppressor of fused domain protein</fullName>
    </submittedName>
</protein>
<dbReference type="EMBL" id="JAELVF020000001">
    <property type="protein sequence ID" value="MBU7596728.1"/>
    <property type="molecule type" value="Genomic_DNA"/>
</dbReference>
<keyword evidence="3" id="KW-1185">Reference proteome</keyword>
<sequence length="192" mass="21807">MKRQREVFDAYLAAWLSRTGREPELQDAERRNPNEGPAISLIYRDFPQNGYVTGASYGLSGFRHSTEKRKPCELAIVMHSREVEWACIPAKIVGALRGFRPFGPGQVIGQVEPLIPGSQMRASMLGEPSSELGPSTLTISQNPDEEFPFREIELIQVYPLHMSERDYAWKHGVDALTRMDWQRLEPLRPPTV</sequence>
<evidence type="ECO:0000313" key="2">
    <source>
        <dbReference type="EMBL" id="MBU7596728.1"/>
    </source>
</evidence>